<evidence type="ECO:0000313" key="2">
    <source>
        <dbReference type="Proteomes" id="UP000642748"/>
    </source>
</evidence>
<keyword evidence="2" id="KW-1185">Reference proteome</keyword>
<name>A0A8J3VR42_9ACTN</name>
<accession>A0A8J3VR42</accession>
<evidence type="ECO:0000313" key="1">
    <source>
        <dbReference type="EMBL" id="GIH15013.1"/>
    </source>
</evidence>
<dbReference type="EMBL" id="BONZ01000030">
    <property type="protein sequence ID" value="GIH15013.1"/>
    <property type="molecule type" value="Genomic_DNA"/>
</dbReference>
<organism evidence="1 2">
    <name type="scientific">Rugosimonospora africana</name>
    <dbReference type="NCBI Taxonomy" id="556532"/>
    <lineage>
        <taxon>Bacteria</taxon>
        <taxon>Bacillati</taxon>
        <taxon>Actinomycetota</taxon>
        <taxon>Actinomycetes</taxon>
        <taxon>Micromonosporales</taxon>
        <taxon>Micromonosporaceae</taxon>
        <taxon>Rugosimonospora</taxon>
    </lineage>
</organism>
<dbReference type="Gene3D" id="2.60.120.620">
    <property type="entry name" value="q2cbj1_9rhob like domain"/>
    <property type="match status" value="1"/>
</dbReference>
<dbReference type="AlphaFoldDB" id="A0A8J3VR42"/>
<evidence type="ECO:0008006" key="3">
    <source>
        <dbReference type="Google" id="ProtNLM"/>
    </source>
</evidence>
<dbReference type="Proteomes" id="UP000642748">
    <property type="component" value="Unassembled WGS sequence"/>
</dbReference>
<dbReference type="RefSeq" id="WP_203918651.1">
    <property type="nucleotide sequence ID" value="NZ_BONZ01000030.1"/>
</dbReference>
<gene>
    <name evidence="1" type="ORF">Raf01_31850</name>
</gene>
<protein>
    <recommendedName>
        <fullName evidence="3">Prolyl 4-hydroxylase alpha subunit Fe(2+) 2OG dioxygenase domain-containing protein</fullName>
    </recommendedName>
</protein>
<reference evidence="1" key="1">
    <citation type="submission" date="2021-01" db="EMBL/GenBank/DDBJ databases">
        <title>Whole genome shotgun sequence of Rugosimonospora africana NBRC 104875.</title>
        <authorList>
            <person name="Komaki H."/>
            <person name="Tamura T."/>
        </authorList>
    </citation>
    <scope>NUCLEOTIDE SEQUENCE</scope>
    <source>
        <strain evidence="1">NBRC 104875</strain>
    </source>
</reference>
<proteinExistence type="predicted"/>
<sequence>MTSIPRYKSDEAVVYDDVLPADQFAALFRYLNGVEYASVHAQRWHKVWRLTDGNPLTAKAGWYHPRPVGRPRTPRYPTGTPLDRLVDWIVARVPDVASVVGNLDAWEALSFAPWIYPAGSGLSLHQDGARYTGAFTYFAHPHWKLHWGGHLMVLDPQTPRRDLAGGELMPAFLNDDDETARVFDPGLAQVILPRPNRIVFISPTAQHVLTKVDASAGQAARVSVAGFFHKPATRPQAP</sequence>
<comment type="caution">
    <text evidence="1">The sequence shown here is derived from an EMBL/GenBank/DDBJ whole genome shotgun (WGS) entry which is preliminary data.</text>
</comment>